<proteinExistence type="predicted"/>
<feature type="region of interest" description="Disordered" evidence="1">
    <location>
        <begin position="101"/>
        <end position="151"/>
    </location>
</feature>
<dbReference type="AlphaFoldDB" id="A0AA39TP31"/>
<protein>
    <submittedName>
        <fullName evidence="2">Uncharacterized protein</fullName>
    </submittedName>
</protein>
<comment type="caution">
    <text evidence="2">The sequence shown here is derived from an EMBL/GenBank/DDBJ whole genome shotgun (WGS) entry which is preliminary data.</text>
</comment>
<gene>
    <name evidence="2" type="ORF">LWI29_036760</name>
</gene>
<reference evidence="2" key="1">
    <citation type="journal article" date="2022" name="Plant J.">
        <title>Strategies of tolerance reflected in two North American maple genomes.</title>
        <authorList>
            <person name="McEvoy S.L."/>
            <person name="Sezen U.U."/>
            <person name="Trouern-Trend A."/>
            <person name="McMahon S.M."/>
            <person name="Schaberg P.G."/>
            <person name="Yang J."/>
            <person name="Wegrzyn J.L."/>
            <person name="Swenson N.G."/>
        </authorList>
    </citation>
    <scope>NUCLEOTIDE SEQUENCE</scope>
    <source>
        <strain evidence="2">NS2018</strain>
    </source>
</reference>
<evidence type="ECO:0000313" key="3">
    <source>
        <dbReference type="Proteomes" id="UP001168877"/>
    </source>
</evidence>
<keyword evidence="3" id="KW-1185">Reference proteome</keyword>
<feature type="region of interest" description="Disordered" evidence="1">
    <location>
        <begin position="251"/>
        <end position="270"/>
    </location>
</feature>
<evidence type="ECO:0000313" key="2">
    <source>
        <dbReference type="EMBL" id="KAK0606345.1"/>
    </source>
</evidence>
<dbReference type="Proteomes" id="UP001168877">
    <property type="component" value="Unassembled WGS sequence"/>
</dbReference>
<name>A0AA39TP31_ACESA</name>
<evidence type="ECO:0000256" key="1">
    <source>
        <dbReference type="SAM" id="MobiDB-lite"/>
    </source>
</evidence>
<dbReference type="EMBL" id="JAUESC010000002">
    <property type="protein sequence ID" value="KAK0606345.1"/>
    <property type="molecule type" value="Genomic_DNA"/>
</dbReference>
<reference evidence="2" key="2">
    <citation type="submission" date="2023-06" db="EMBL/GenBank/DDBJ databases">
        <authorList>
            <person name="Swenson N.G."/>
            <person name="Wegrzyn J.L."/>
            <person name="Mcevoy S.L."/>
        </authorList>
    </citation>
    <scope>NUCLEOTIDE SEQUENCE</scope>
    <source>
        <strain evidence="2">NS2018</strain>
        <tissue evidence="2">Leaf</tissue>
    </source>
</reference>
<accession>A0AA39TP31</accession>
<sequence>MDVGHVLLGRPWQFDVDITYGGRDNVCVFSWGGRRIAMVSKWSSVESSTKAMVNEQSLVTLITSITDLEAEIKEAQEVHVVVVRGLVIKGKEEQRFVVPEKNGPVKHGSSGTTWHSKGGTGGYAGHTNGRSGNYADHSNGNPGGSTGMNTSHSVWKQVAHGKQVGSGASAGKKYGSEVEGHGMGKFSIASSSAKAKNVGLTEALPASTSSGSRFEILREEVEVSLLENGDQVHSKAAAEVQNSGNGILLDVTNQNTDPSKVGPKISSQKSKKILKKGKKTMAMVGPLEVNKKGVEFYKKSFGLDKVNSNPNPIPCQNASEVFENADTLRHLHSEVSKFDGSNSILNGEGNVLSNVSKIDLSADNFDKVASVLQEAMEVILE</sequence>
<organism evidence="2 3">
    <name type="scientific">Acer saccharum</name>
    <name type="common">Sugar maple</name>
    <dbReference type="NCBI Taxonomy" id="4024"/>
    <lineage>
        <taxon>Eukaryota</taxon>
        <taxon>Viridiplantae</taxon>
        <taxon>Streptophyta</taxon>
        <taxon>Embryophyta</taxon>
        <taxon>Tracheophyta</taxon>
        <taxon>Spermatophyta</taxon>
        <taxon>Magnoliopsida</taxon>
        <taxon>eudicotyledons</taxon>
        <taxon>Gunneridae</taxon>
        <taxon>Pentapetalae</taxon>
        <taxon>rosids</taxon>
        <taxon>malvids</taxon>
        <taxon>Sapindales</taxon>
        <taxon>Sapindaceae</taxon>
        <taxon>Hippocastanoideae</taxon>
        <taxon>Acereae</taxon>
        <taxon>Acer</taxon>
    </lineage>
</organism>